<keyword evidence="3" id="KW-1185">Reference proteome</keyword>
<reference evidence="2 3" key="1">
    <citation type="submission" date="2020-04" db="EMBL/GenBank/DDBJ databases">
        <title>Plant Genome Project.</title>
        <authorList>
            <person name="Zhang R.-G."/>
        </authorList>
    </citation>
    <scope>NUCLEOTIDE SEQUENCE [LARGE SCALE GENOMIC DNA]</scope>
    <source>
        <strain evidence="2">YNK0</strain>
        <tissue evidence="2">Leaf</tissue>
    </source>
</reference>
<evidence type="ECO:0000313" key="2">
    <source>
        <dbReference type="EMBL" id="KAF8403604.1"/>
    </source>
</evidence>
<dbReference type="EMBL" id="JABCRI010000007">
    <property type="protein sequence ID" value="KAF8403604.1"/>
    <property type="molecule type" value="Genomic_DNA"/>
</dbReference>
<evidence type="ECO:0000256" key="1">
    <source>
        <dbReference type="SAM" id="MobiDB-lite"/>
    </source>
</evidence>
<gene>
    <name evidence="2" type="ORF">HHK36_011708</name>
</gene>
<name>A0A834Z9X5_TETSI</name>
<dbReference type="InterPro" id="IPR039326">
    <property type="entry name" value="Patronus"/>
</dbReference>
<protein>
    <submittedName>
        <fullName evidence="2">Uncharacterized protein</fullName>
    </submittedName>
</protein>
<dbReference type="OMA" id="QQNQWDS"/>
<feature type="region of interest" description="Disordered" evidence="1">
    <location>
        <begin position="130"/>
        <end position="162"/>
    </location>
</feature>
<evidence type="ECO:0000313" key="3">
    <source>
        <dbReference type="Proteomes" id="UP000655225"/>
    </source>
</evidence>
<dbReference type="OrthoDB" id="1916925at2759"/>
<dbReference type="GO" id="GO:0007346">
    <property type="term" value="P:regulation of mitotic cell cycle"/>
    <property type="evidence" value="ECO:0007669"/>
    <property type="project" value="InterPro"/>
</dbReference>
<proteinExistence type="predicted"/>
<accession>A0A834Z9X5</accession>
<sequence>MVSSSSSDANLRMGMSLGTAVQSNQSNIFPFFFCVMIVPKPSCLDSPTWPYGVPLYDGVGIDPSPNLASSPPFGHLIQTHSVILEELKINPQTNKIMAGNRVQGQLIFQTENLDIRLKGAAVDGRTRSLKTATKKGGGGLGSRKALNDITNSSSLHQEVSSRKKKHLKEDFNIAEEMFLHDHKKCIDARKTATERYLFETGPLRHDLVSLLTSPKPKRAEAGFDSPPRHLEPVDELPMSEFSAWLESPIQWDSPPPSPPFPWRFEPVEFVLKPENVA</sequence>
<dbReference type="AlphaFoldDB" id="A0A834Z9X5"/>
<feature type="compositionally biased region" description="Polar residues" evidence="1">
    <location>
        <begin position="148"/>
        <end position="158"/>
    </location>
</feature>
<dbReference type="Proteomes" id="UP000655225">
    <property type="component" value="Unassembled WGS sequence"/>
</dbReference>
<dbReference type="PANTHER" id="PTHR35125">
    <property type="entry name" value="NEURON NAVIGATOR 1-LIKE-RELATED"/>
    <property type="match status" value="1"/>
</dbReference>
<dbReference type="PANTHER" id="PTHR35125:SF1">
    <property type="entry name" value="PROTEIN PATRONUS 2"/>
    <property type="match status" value="1"/>
</dbReference>
<comment type="caution">
    <text evidence="2">The sequence shown here is derived from an EMBL/GenBank/DDBJ whole genome shotgun (WGS) entry which is preliminary data.</text>
</comment>
<organism evidence="2 3">
    <name type="scientific">Tetracentron sinense</name>
    <name type="common">Spur-leaf</name>
    <dbReference type="NCBI Taxonomy" id="13715"/>
    <lineage>
        <taxon>Eukaryota</taxon>
        <taxon>Viridiplantae</taxon>
        <taxon>Streptophyta</taxon>
        <taxon>Embryophyta</taxon>
        <taxon>Tracheophyta</taxon>
        <taxon>Spermatophyta</taxon>
        <taxon>Magnoliopsida</taxon>
        <taxon>Trochodendrales</taxon>
        <taxon>Trochodendraceae</taxon>
        <taxon>Tetracentron</taxon>
    </lineage>
</organism>